<name>A0A3E0GWP5_9PSEU</name>
<proteinExistence type="predicted"/>
<dbReference type="SUPFAM" id="SSF56112">
    <property type="entry name" value="Protein kinase-like (PK-like)"/>
    <property type="match status" value="1"/>
</dbReference>
<keyword evidence="3" id="KW-1185">Reference proteome</keyword>
<dbReference type="InterPro" id="IPR002575">
    <property type="entry name" value="Aminoglycoside_PTrfase"/>
</dbReference>
<keyword evidence="2" id="KW-0808">Transferase</keyword>
<dbReference type="EMBL" id="QUNO01000027">
    <property type="protein sequence ID" value="REH28497.1"/>
    <property type="molecule type" value="Genomic_DNA"/>
</dbReference>
<gene>
    <name evidence="2" type="ORF">BCF44_12777</name>
</gene>
<organism evidence="2 3">
    <name type="scientific">Kutzneria buriramensis</name>
    <dbReference type="NCBI Taxonomy" id="1045776"/>
    <lineage>
        <taxon>Bacteria</taxon>
        <taxon>Bacillati</taxon>
        <taxon>Actinomycetota</taxon>
        <taxon>Actinomycetes</taxon>
        <taxon>Pseudonocardiales</taxon>
        <taxon>Pseudonocardiaceae</taxon>
        <taxon>Kutzneria</taxon>
    </lineage>
</organism>
<feature type="domain" description="Aminoglycoside phosphotransferase" evidence="1">
    <location>
        <begin position="50"/>
        <end position="225"/>
    </location>
</feature>
<evidence type="ECO:0000259" key="1">
    <source>
        <dbReference type="Pfam" id="PF01636"/>
    </source>
</evidence>
<evidence type="ECO:0000313" key="3">
    <source>
        <dbReference type="Proteomes" id="UP000256269"/>
    </source>
</evidence>
<dbReference type="GO" id="GO:0016740">
    <property type="term" value="F:transferase activity"/>
    <property type="evidence" value="ECO:0007669"/>
    <property type="project" value="UniProtKB-KW"/>
</dbReference>
<dbReference type="Gene3D" id="3.90.1200.10">
    <property type="match status" value="1"/>
</dbReference>
<sequence length="287" mass="30733">MQTERLARAIGGPVVRATPFTGRGYTPARRMIAELADGTTVFAKQGVNEYTAGELRREFANYQRLQGFFMPVFVGWDDDGGVEPILVLEDLSTADWPPPWTVDRVVQVLDTIGVIARQPVPGGVVELEEEWVGGGWQAVADDPEPFLSLGMCTDAWLDRTLPTLLDASAGARLKGDQLVHLDVRSDNLCFAGDRTVFVDWNHACVANPEVDRAFFLPSMVSEGGPPPEEVATVSPEMVAVVAGFFACRAALPPVPGGPGVRGVQRAQLTAALPWAVRALGLPSLGGA</sequence>
<reference evidence="2 3" key="1">
    <citation type="submission" date="2018-08" db="EMBL/GenBank/DDBJ databases">
        <title>Genomic Encyclopedia of Archaeal and Bacterial Type Strains, Phase II (KMG-II): from individual species to whole genera.</title>
        <authorList>
            <person name="Goeker M."/>
        </authorList>
    </citation>
    <scope>NUCLEOTIDE SEQUENCE [LARGE SCALE GENOMIC DNA]</scope>
    <source>
        <strain evidence="2 3">DSM 45791</strain>
    </source>
</reference>
<accession>A0A3E0GWP5</accession>
<dbReference type="Pfam" id="PF01636">
    <property type="entry name" value="APH"/>
    <property type="match status" value="1"/>
</dbReference>
<evidence type="ECO:0000313" key="2">
    <source>
        <dbReference type="EMBL" id="REH28497.1"/>
    </source>
</evidence>
<comment type="caution">
    <text evidence="2">The sequence shown here is derived from an EMBL/GenBank/DDBJ whole genome shotgun (WGS) entry which is preliminary data.</text>
</comment>
<dbReference type="Proteomes" id="UP000256269">
    <property type="component" value="Unassembled WGS sequence"/>
</dbReference>
<dbReference type="InterPro" id="IPR011009">
    <property type="entry name" value="Kinase-like_dom_sf"/>
</dbReference>
<dbReference type="AlphaFoldDB" id="A0A3E0GWP5"/>
<protein>
    <submittedName>
        <fullName evidence="2">Phosphotransferase family enzyme</fullName>
    </submittedName>
</protein>
<dbReference type="RefSeq" id="WP_116181519.1">
    <property type="nucleotide sequence ID" value="NZ_CP144375.1"/>
</dbReference>
<dbReference type="OrthoDB" id="2570531at2"/>